<name>A0A2G2Z2C6_CAPAN</name>
<evidence type="ECO:0000313" key="2">
    <source>
        <dbReference type="Proteomes" id="UP000222542"/>
    </source>
</evidence>
<sequence length="227" mass="25422">MELFRATTIIRKTIFEGGLVAVDDGGRSGSGTAVGANDAPFIDFETTNCKAKLDGKINAINALTASVKEMTYKRGIILLKRISYPYTPLQIKVDVTTEATAEEHNIIVDNPSTTFKEKVKPVSSGKWKNYLFEGFNILDEAPKKLTNLINNYSECIADRLLKHHACRYYQQQLEVFGNEECLINTIKGFSIPAGLPSHLVDEVYILINCGDEFHWVLALIILKERHI</sequence>
<comment type="caution">
    <text evidence="1">The sequence shown here is derived from an EMBL/GenBank/DDBJ whole genome shotgun (WGS) entry which is preliminary data.</text>
</comment>
<dbReference type="AlphaFoldDB" id="A0A2G2Z2C6"/>
<dbReference type="Gramene" id="PHT76167">
    <property type="protein sequence ID" value="PHT76167"/>
    <property type="gene ID" value="T459_19689"/>
</dbReference>
<keyword evidence="2" id="KW-1185">Reference proteome</keyword>
<dbReference type="PANTHER" id="PTHR31470:SF46">
    <property type="entry name" value="ULP1 PROTEASE FAMILY, C-TERMINAL CATALYTIC DOMAIN CONTAINING PROTEIN"/>
    <property type="match status" value="1"/>
</dbReference>
<accession>A0A2G2Z2C6</accession>
<evidence type="ECO:0008006" key="3">
    <source>
        <dbReference type="Google" id="ProtNLM"/>
    </source>
</evidence>
<organism evidence="1 2">
    <name type="scientific">Capsicum annuum</name>
    <name type="common">Capsicum pepper</name>
    <dbReference type="NCBI Taxonomy" id="4072"/>
    <lineage>
        <taxon>Eukaryota</taxon>
        <taxon>Viridiplantae</taxon>
        <taxon>Streptophyta</taxon>
        <taxon>Embryophyta</taxon>
        <taxon>Tracheophyta</taxon>
        <taxon>Spermatophyta</taxon>
        <taxon>Magnoliopsida</taxon>
        <taxon>eudicotyledons</taxon>
        <taxon>Gunneridae</taxon>
        <taxon>Pentapetalae</taxon>
        <taxon>asterids</taxon>
        <taxon>lamiids</taxon>
        <taxon>Solanales</taxon>
        <taxon>Solanaceae</taxon>
        <taxon>Solanoideae</taxon>
        <taxon>Capsiceae</taxon>
        <taxon>Capsicum</taxon>
    </lineage>
</organism>
<dbReference type="Proteomes" id="UP000222542">
    <property type="component" value="Unassembled WGS sequence"/>
</dbReference>
<dbReference type="PANTHER" id="PTHR31470">
    <property type="entry name" value="CYSTEINE PROTEINASES SUPERFAMILY PROTEIN-RELATED-RELATED"/>
    <property type="match status" value="1"/>
</dbReference>
<evidence type="ECO:0000313" key="1">
    <source>
        <dbReference type="EMBL" id="PHT76167.1"/>
    </source>
</evidence>
<reference evidence="1 2" key="2">
    <citation type="journal article" date="2017" name="Genome Biol.">
        <title>New reference genome sequences of hot pepper reveal the massive evolution of plant disease-resistance genes by retroduplication.</title>
        <authorList>
            <person name="Kim S."/>
            <person name="Park J."/>
            <person name="Yeom S.I."/>
            <person name="Kim Y.M."/>
            <person name="Seo E."/>
            <person name="Kim K.T."/>
            <person name="Kim M.S."/>
            <person name="Lee J.M."/>
            <person name="Cheong K."/>
            <person name="Shin H.S."/>
            <person name="Kim S.B."/>
            <person name="Han K."/>
            <person name="Lee J."/>
            <person name="Park M."/>
            <person name="Lee H.A."/>
            <person name="Lee H.Y."/>
            <person name="Lee Y."/>
            <person name="Oh S."/>
            <person name="Lee J.H."/>
            <person name="Choi E."/>
            <person name="Choi E."/>
            <person name="Lee S.E."/>
            <person name="Jeon J."/>
            <person name="Kim H."/>
            <person name="Choi G."/>
            <person name="Song H."/>
            <person name="Lee J."/>
            <person name="Lee S.C."/>
            <person name="Kwon J.K."/>
            <person name="Lee H.Y."/>
            <person name="Koo N."/>
            <person name="Hong Y."/>
            <person name="Kim R.W."/>
            <person name="Kang W.H."/>
            <person name="Huh J.H."/>
            <person name="Kang B.C."/>
            <person name="Yang T.J."/>
            <person name="Lee Y.H."/>
            <person name="Bennetzen J.L."/>
            <person name="Choi D."/>
        </authorList>
    </citation>
    <scope>NUCLEOTIDE SEQUENCE [LARGE SCALE GENOMIC DNA]</scope>
    <source>
        <strain evidence="2">cv. CM334</strain>
    </source>
</reference>
<dbReference type="EMBL" id="AYRZ02000007">
    <property type="protein sequence ID" value="PHT76167.1"/>
    <property type="molecule type" value="Genomic_DNA"/>
</dbReference>
<reference evidence="1 2" key="1">
    <citation type="journal article" date="2014" name="Nat. Genet.">
        <title>Genome sequence of the hot pepper provides insights into the evolution of pungency in Capsicum species.</title>
        <authorList>
            <person name="Kim S."/>
            <person name="Park M."/>
            <person name="Yeom S.I."/>
            <person name="Kim Y.M."/>
            <person name="Lee J.M."/>
            <person name="Lee H.A."/>
            <person name="Seo E."/>
            <person name="Choi J."/>
            <person name="Cheong K."/>
            <person name="Kim K.T."/>
            <person name="Jung K."/>
            <person name="Lee G.W."/>
            <person name="Oh S.K."/>
            <person name="Bae C."/>
            <person name="Kim S.B."/>
            <person name="Lee H.Y."/>
            <person name="Kim S.Y."/>
            <person name="Kim M.S."/>
            <person name="Kang B.C."/>
            <person name="Jo Y.D."/>
            <person name="Yang H.B."/>
            <person name="Jeong H.J."/>
            <person name="Kang W.H."/>
            <person name="Kwon J.K."/>
            <person name="Shin C."/>
            <person name="Lim J.Y."/>
            <person name="Park J.H."/>
            <person name="Huh J.H."/>
            <person name="Kim J.S."/>
            <person name="Kim B.D."/>
            <person name="Cohen O."/>
            <person name="Paran I."/>
            <person name="Suh M.C."/>
            <person name="Lee S.B."/>
            <person name="Kim Y.K."/>
            <person name="Shin Y."/>
            <person name="Noh S.J."/>
            <person name="Park J."/>
            <person name="Seo Y.S."/>
            <person name="Kwon S.Y."/>
            <person name="Kim H.A."/>
            <person name="Park J.M."/>
            <person name="Kim H.J."/>
            <person name="Choi S.B."/>
            <person name="Bosland P.W."/>
            <person name="Reeves G."/>
            <person name="Jo S.H."/>
            <person name="Lee B.W."/>
            <person name="Cho H.T."/>
            <person name="Choi H.S."/>
            <person name="Lee M.S."/>
            <person name="Yu Y."/>
            <person name="Do Choi Y."/>
            <person name="Park B.S."/>
            <person name="van Deynze A."/>
            <person name="Ashrafi H."/>
            <person name="Hill T."/>
            <person name="Kim W.T."/>
            <person name="Pai H.S."/>
            <person name="Ahn H.K."/>
            <person name="Yeam I."/>
            <person name="Giovannoni J.J."/>
            <person name="Rose J.K."/>
            <person name="Sorensen I."/>
            <person name="Lee S.J."/>
            <person name="Kim R.W."/>
            <person name="Choi I.Y."/>
            <person name="Choi B.S."/>
            <person name="Lim J.S."/>
            <person name="Lee Y.H."/>
            <person name="Choi D."/>
        </authorList>
    </citation>
    <scope>NUCLEOTIDE SEQUENCE [LARGE SCALE GENOMIC DNA]</scope>
    <source>
        <strain evidence="2">cv. CM334</strain>
    </source>
</reference>
<gene>
    <name evidence="1" type="ORF">T459_19689</name>
</gene>
<protein>
    <recommendedName>
        <fullName evidence="3">Ubiquitin-like protease family profile domain-containing protein</fullName>
    </recommendedName>
</protein>
<proteinExistence type="predicted"/>